<protein>
    <recommendedName>
        <fullName evidence="2">Peptidase C39-like domain-containing protein</fullName>
    </recommendedName>
</protein>
<evidence type="ECO:0008006" key="2">
    <source>
        <dbReference type="Google" id="ProtNLM"/>
    </source>
</evidence>
<dbReference type="EMBL" id="LAZR01057256">
    <property type="protein sequence ID" value="KKK72438.1"/>
    <property type="molecule type" value="Genomic_DNA"/>
</dbReference>
<name>A0A0F8XU42_9ZZZZ</name>
<accession>A0A0F8XU42</accession>
<gene>
    <name evidence="1" type="ORF">LCGC14_2903880</name>
</gene>
<reference evidence="1" key="1">
    <citation type="journal article" date="2015" name="Nature">
        <title>Complex archaea that bridge the gap between prokaryotes and eukaryotes.</title>
        <authorList>
            <person name="Spang A."/>
            <person name="Saw J.H."/>
            <person name="Jorgensen S.L."/>
            <person name="Zaremba-Niedzwiedzka K."/>
            <person name="Martijn J."/>
            <person name="Lind A.E."/>
            <person name="van Eijk R."/>
            <person name="Schleper C."/>
            <person name="Guy L."/>
            <person name="Ettema T.J."/>
        </authorList>
    </citation>
    <scope>NUCLEOTIDE SEQUENCE</scope>
</reference>
<evidence type="ECO:0000313" key="1">
    <source>
        <dbReference type="EMBL" id="KKK72438.1"/>
    </source>
</evidence>
<organism evidence="1">
    <name type="scientific">marine sediment metagenome</name>
    <dbReference type="NCBI Taxonomy" id="412755"/>
    <lineage>
        <taxon>unclassified sequences</taxon>
        <taxon>metagenomes</taxon>
        <taxon>ecological metagenomes</taxon>
    </lineage>
</organism>
<proteinExistence type="predicted"/>
<dbReference type="AlphaFoldDB" id="A0A0F8XU42"/>
<comment type="caution">
    <text evidence="1">The sequence shown here is derived from an EMBL/GenBank/DDBJ whole genome shotgun (WGS) entry which is preliminary data.</text>
</comment>
<sequence>MIKVDQTTFGMPGGDCFSACIASILELPLADVPYFMGQTEEEGEEWWGKFEEWALPRGFYPILLNLTTEWRPSGLHVLSGKSPRGNFPHSLVASGKGEIIHDPHPSRDGIDSRDDVVLLIPFDPAEKATRILRAILEADERGQGLPFAEAMQAAKNLVER</sequence>